<sequence length="122" mass="13173">MSNPIQEIDTQQQAKMTPMVVHYALQSSEQGDDPVALFSVEIDGGSLSTACLVPDADPAALGLMAGIICNHMHMNAKYFPGDDRTEERTERRHLHYGNGQAGGQAAPLMGEFDVTFTPAEPL</sequence>
<proteinExistence type="predicted"/>
<reference evidence="1" key="1">
    <citation type="submission" date="2018-11" db="EMBL/GenBank/DDBJ databases">
        <authorList>
            <consortium name="Genoscope - CEA"/>
            <person name="William W."/>
        </authorList>
    </citation>
    <scope>NUCLEOTIDE SEQUENCE [LARGE SCALE GENOMIC DNA]</scope>
    <source>
        <strain evidence="1">T9AD</strain>
    </source>
</reference>
<dbReference type="OrthoDB" id="9878972at2"/>
<organism evidence="1">
    <name type="scientific">Ectopseudomonas oleovorans</name>
    <name type="common">Pseudomonas oleovorans</name>
    <dbReference type="NCBI Taxonomy" id="301"/>
    <lineage>
        <taxon>Bacteria</taxon>
        <taxon>Pseudomonadati</taxon>
        <taxon>Pseudomonadota</taxon>
        <taxon>Gammaproteobacteria</taxon>
        <taxon>Pseudomonadales</taxon>
        <taxon>Pseudomonadaceae</taxon>
        <taxon>Ectopseudomonas</taxon>
    </lineage>
</organism>
<gene>
    <name evidence="1" type="ORF">POT9AD_1130</name>
</gene>
<accession>A0A653B0F8</accession>
<name>A0A653B0F8_ECTOL</name>
<dbReference type="AlphaFoldDB" id="A0A653B0F8"/>
<dbReference type="EMBL" id="LR130779">
    <property type="protein sequence ID" value="VDN62121.1"/>
    <property type="molecule type" value="Genomic_DNA"/>
</dbReference>
<evidence type="ECO:0000313" key="1">
    <source>
        <dbReference type="EMBL" id="VDN62121.1"/>
    </source>
</evidence>
<protein>
    <submittedName>
        <fullName evidence="1">Uncharacterized protein</fullName>
    </submittedName>
</protein>